<evidence type="ECO:0000313" key="1">
    <source>
        <dbReference type="EMBL" id="KAJ2890419.1"/>
    </source>
</evidence>
<keyword evidence="1" id="KW-0378">Hydrolase</keyword>
<comment type="caution">
    <text evidence="1">The sequence shown here is derived from an EMBL/GenBank/DDBJ whole genome shotgun (WGS) entry which is preliminary data.</text>
</comment>
<name>A0ACC1LZE2_9FUNG</name>
<gene>
    <name evidence="1" type="primary">ATG4</name>
    <name evidence="1" type="ORF">IWW38_004143</name>
</gene>
<organism evidence="1 2">
    <name type="scientific">Coemansia aciculifera</name>
    <dbReference type="NCBI Taxonomy" id="417176"/>
    <lineage>
        <taxon>Eukaryota</taxon>
        <taxon>Fungi</taxon>
        <taxon>Fungi incertae sedis</taxon>
        <taxon>Zoopagomycota</taxon>
        <taxon>Kickxellomycotina</taxon>
        <taxon>Kickxellomycetes</taxon>
        <taxon>Kickxellales</taxon>
        <taxon>Kickxellaceae</taxon>
        <taxon>Coemansia</taxon>
    </lineage>
</organism>
<proteinExistence type="predicted"/>
<evidence type="ECO:0000313" key="2">
    <source>
        <dbReference type="Proteomes" id="UP001139981"/>
    </source>
</evidence>
<reference evidence="1" key="1">
    <citation type="submission" date="2022-07" db="EMBL/GenBank/DDBJ databases">
        <title>Phylogenomic reconstructions and comparative analyses of Kickxellomycotina fungi.</title>
        <authorList>
            <person name="Reynolds N.K."/>
            <person name="Stajich J.E."/>
            <person name="Barry K."/>
            <person name="Grigoriev I.V."/>
            <person name="Crous P."/>
            <person name="Smith M.E."/>
        </authorList>
    </citation>
    <scope>NUCLEOTIDE SEQUENCE</scope>
    <source>
        <strain evidence="1">CBS 190363</strain>
    </source>
</reference>
<accession>A0ACC1LZE2</accession>
<feature type="non-terminal residue" evidence="1">
    <location>
        <position position="423"/>
    </location>
</feature>
<sequence length="423" mass="46814">MTTTHDTNSNAGAAEAAATVSNESNSPPVAITPGDGESDGSSQVAKPVYLGERLAGLTGENAPDFALFRDQVVNTLRDWYVLASDSIANLLEGRALQEPVKDLWLLGRHYELGGQPEEQQEWGATGLPPKVLNDFSRLIWCTYRSQYPPIAPSAFTTDAGWGCMLRAGQTLLAQALQLHHFGREWEFSWDSTLGEDQRRRELYTNIVKQFFDDYSGSSTFSIHRMASLGKRFEGKDIGEWFGPYGTATIIRELARQADHELSVYTTTDGVIYLADICEKDFKPTLILVASMLGTDRVNPVYYPFIQASLTLPQSAGVAGGRPSSAMYFAGFQGDELLYLDPHFTRPAVVRRSDDQYSQSDLASYSCNAPRRITMSRLDPCMVFGYYCGTLEALVDLRSRIELLADDGMRTIMSFDNGHAPTLS</sequence>
<protein>
    <submittedName>
        <fullName evidence="1">Cysteine protease atg4</fullName>
    </submittedName>
</protein>
<keyword evidence="1" id="KW-0645">Protease</keyword>
<dbReference type="Proteomes" id="UP001139981">
    <property type="component" value="Unassembled WGS sequence"/>
</dbReference>
<dbReference type="EMBL" id="JANBVB010001363">
    <property type="protein sequence ID" value="KAJ2890419.1"/>
    <property type="molecule type" value="Genomic_DNA"/>
</dbReference>
<keyword evidence="2" id="KW-1185">Reference proteome</keyword>